<keyword evidence="2" id="KW-1185">Reference proteome</keyword>
<evidence type="ECO:0000313" key="1">
    <source>
        <dbReference type="EMBL" id="KAI8527653.1"/>
    </source>
</evidence>
<accession>A0ACC0LHL7</accession>
<comment type="caution">
    <text evidence="1">The sequence shown here is derived from an EMBL/GenBank/DDBJ whole genome shotgun (WGS) entry which is preliminary data.</text>
</comment>
<dbReference type="EMBL" id="CM046399">
    <property type="protein sequence ID" value="KAI8527653.1"/>
    <property type="molecule type" value="Genomic_DNA"/>
</dbReference>
<name>A0ACC0LHL7_RHOML</name>
<gene>
    <name evidence="1" type="ORF">RHMOL_Rhmol12G0092600</name>
</gene>
<evidence type="ECO:0000313" key="2">
    <source>
        <dbReference type="Proteomes" id="UP001062846"/>
    </source>
</evidence>
<organism evidence="1 2">
    <name type="scientific">Rhododendron molle</name>
    <name type="common">Chinese azalea</name>
    <name type="synonym">Azalea mollis</name>
    <dbReference type="NCBI Taxonomy" id="49168"/>
    <lineage>
        <taxon>Eukaryota</taxon>
        <taxon>Viridiplantae</taxon>
        <taxon>Streptophyta</taxon>
        <taxon>Embryophyta</taxon>
        <taxon>Tracheophyta</taxon>
        <taxon>Spermatophyta</taxon>
        <taxon>Magnoliopsida</taxon>
        <taxon>eudicotyledons</taxon>
        <taxon>Gunneridae</taxon>
        <taxon>Pentapetalae</taxon>
        <taxon>asterids</taxon>
        <taxon>Ericales</taxon>
        <taxon>Ericaceae</taxon>
        <taxon>Ericoideae</taxon>
        <taxon>Rhodoreae</taxon>
        <taxon>Rhododendron</taxon>
    </lineage>
</organism>
<reference evidence="1" key="1">
    <citation type="submission" date="2022-02" db="EMBL/GenBank/DDBJ databases">
        <title>Plant Genome Project.</title>
        <authorList>
            <person name="Zhang R.-G."/>
        </authorList>
    </citation>
    <scope>NUCLEOTIDE SEQUENCE</scope>
    <source>
        <strain evidence="1">AT1</strain>
    </source>
</reference>
<protein>
    <submittedName>
        <fullName evidence="1">Uncharacterized protein</fullName>
    </submittedName>
</protein>
<proteinExistence type="predicted"/>
<dbReference type="Proteomes" id="UP001062846">
    <property type="component" value="Chromosome 12"/>
</dbReference>
<sequence>MDQMSNNKRVRDDSDESEFDSPEVKRLREDLLGNLDDPDLWATCPDLDSFMKSFYEEISPPPVDLTSRSGECPAGFGFLLEASDDELGLPPRDDTTSSREEDSKNHAEWERVTSNSSGELSESWRLDDQFPSYDSFEFGLGVNLDGNNEGEFVALDGVFDYSDLDFGLYDAGAVVQARNFCQS</sequence>